<comment type="caution">
    <text evidence="1">The sequence shown here is derived from an EMBL/GenBank/DDBJ whole genome shotgun (WGS) entry which is preliminary data.</text>
</comment>
<evidence type="ECO:0000313" key="2">
    <source>
        <dbReference type="Proteomes" id="UP000076962"/>
    </source>
</evidence>
<name>A0A176RZ60_9GAMM</name>
<dbReference type="AlphaFoldDB" id="A0A176RZ60"/>
<sequence>MPALTLRVNKRQNRDAQPQAFPNFVAGIEFGNENNGFDLNSKIHEPKPVSLFVTITS</sequence>
<dbReference type="EMBL" id="LUTY01001888">
    <property type="protein sequence ID" value="OAD21081.1"/>
    <property type="molecule type" value="Genomic_DNA"/>
</dbReference>
<accession>A0A176RZ60</accession>
<reference evidence="1 2" key="1">
    <citation type="submission" date="2016-05" db="EMBL/GenBank/DDBJ databases">
        <title>Single-cell genome of chain-forming Candidatus Thiomargarita nelsonii and comparison to other large sulfur-oxidizing bacteria.</title>
        <authorList>
            <person name="Winkel M."/>
            <person name="Salman V."/>
            <person name="Woyke T."/>
            <person name="Schulz-Vogt H."/>
            <person name="Richter M."/>
            <person name="Flood B."/>
            <person name="Bailey J."/>
            <person name="Amann R."/>
            <person name="Mussmann M."/>
        </authorList>
    </citation>
    <scope>NUCLEOTIDE SEQUENCE [LARGE SCALE GENOMIC DNA]</scope>
    <source>
        <strain evidence="1 2">THI036</strain>
    </source>
</reference>
<proteinExistence type="predicted"/>
<dbReference type="Proteomes" id="UP000076962">
    <property type="component" value="Unassembled WGS sequence"/>
</dbReference>
<protein>
    <submittedName>
        <fullName evidence="1">Uncharacterized protein</fullName>
    </submittedName>
</protein>
<organism evidence="1 2">
    <name type="scientific">Candidatus Thiomargarita nelsonii</name>
    <dbReference type="NCBI Taxonomy" id="1003181"/>
    <lineage>
        <taxon>Bacteria</taxon>
        <taxon>Pseudomonadati</taxon>
        <taxon>Pseudomonadota</taxon>
        <taxon>Gammaproteobacteria</taxon>
        <taxon>Thiotrichales</taxon>
        <taxon>Thiotrichaceae</taxon>
        <taxon>Thiomargarita</taxon>
    </lineage>
</organism>
<evidence type="ECO:0000313" key="1">
    <source>
        <dbReference type="EMBL" id="OAD21081.1"/>
    </source>
</evidence>
<keyword evidence="2" id="KW-1185">Reference proteome</keyword>
<gene>
    <name evidence="1" type="ORF">THIOM_003170</name>
</gene>